<keyword evidence="4 7" id="KW-0521">NADP</keyword>
<organism evidence="10 11">
    <name type="scientific">Pseudomonas fluvialis</name>
    <dbReference type="NCBI Taxonomy" id="1793966"/>
    <lineage>
        <taxon>Bacteria</taxon>
        <taxon>Pseudomonadati</taxon>
        <taxon>Pseudomonadota</taxon>
        <taxon>Gammaproteobacteria</taxon>
        <taxon>Pseudomonadales</taxon>
        <taxon>Pseudomonadaceae</taxon>
        <taxon>Pseudomonas</taxon>
    </lineage>
</organism>
<evidence type="ECO:0000256" key="2">
    <source>
        <dbReference type="ARBA" id="ARBA00022630"/>
    </source>
</evidence>
<dbReference type="Pfam" id="PF00881">
    <property type="entry name" value="Nitroreductase"/>
    <property type="match status" value="1"/>
</dbReference>
<dbReference type="InterPro" id="IPR052530">
    <property type="entry name" value="NAD(P)H_nitroreductase"/>
</dbReference>
<comment type="caution">
    <text evidence="10">The sequence shown here is derived from an EMBL/GenBank/DDBJ whole genome shotgun (WGS) entry which is preliminary data.</text>
</comment>
<evidence type="ECO:0000256" key="5">
    <source>
        <dbReference type="ARBA" id="ARBA00023002"/>
    </source>
</evidence>
<feature type="binding site" evidence="8">
    <location>
        <position position="35"/>
    </location>
    <ligand>
        <name>FMN</name>
        <dbReference type="ChEBI" id="CHEBI:58210"/>
        <note>ligand shared between dimeric partners</note>
    </ligand>
</feature>
<dbReference type="PANTHER" id="PTHR43821:SF1">
    <property type="entry name" value="NAD(P)H NITROREDUCTASE YDJA-RELATED"/>
    <property type="match status" value="1"/>
</dbReference>
<keyword evidence="3 7" id="KW-0288">FMN</keyword>
<gene>
    <name evidence="10" type="ORF">HNP49_001998</name>
</gene>
<feature type="binding site" description="in other chain" evidence="8">
    <location>
        <begin position="132"/>
        <end position="134"/>
    </location>
    <ligand>
        <name>FMN</name>
        <dbReference type="ChEBI" id="CHEBI:58210"/>
        <note>ligand shared between dimeric partners</note>
    </ligand>
</feature>
<dbReference type="CDD" id="cd02135">
    <property type="entry name" value="YdjA-like"/>
    <property type="match status" value="1"/>
</dbReference>
<reference evidence="10 11" key="1">
    <citation type="submission" date="2020-08" db="EMBL/GenBank/DDBJ databases">
        <title>Functional genomics of gut bacteria from endangered species of beetles.</title>
        <authorList>
            <person name="Carlos-Shanley C."/>
        </authorList>
    </citation>
    <scope>NUCLEOTIDE SEQUENCE [LARGE SCALE GENOMIC DNA]</scope>
    <source>
        <strain evidence="10 11">S00202</strain>
    </source>
</reference>
<evidence type="ECO:0000256" key="4">
    <source>
        <dbReference type="ARBA" id="ARBA00022857"/>
    </source>
</evidence>
<dbReference type="EMBL" id="JACHLL010000003">
    <property type="protein sequence ID" value="MBB6341830.1"/>
    <property type="molecule type" value="Genomic_DNA"/>
</dbReference>
<evidence type="ECO:0000259" key="9">
    <source>
        <dbReference type="Pfam" id="PF00881"/>
    </source>
</evidence>
<dbReference type="Gene3D" id="3.40.109.10">
    <property type="entry name" value="NADH Oxidase"/>
    <property type="match status" value="1"/>
</dbReference>
<feature type="domain" description="Nitroreductase" evidence="9">
    <location>
        <begin position="8"/>
        <end position="162"/>
    </location>
</feature>
<name>A0A7X0BS86_9PSED</name>
<sequence length="185" mass="19713">MDALVALTQRVSVSRLVEPAPSAEQRELLFKAALRAPDHAQLRPWRFLSIEGNARQQLGELFVKALQENPEAAPAALDKALAAPLRAPLLLVVIASPKEHPKVPRSEQVLSAGCAAHALLQAAHAQGLGAIWRTGELAYHPTVARGLGLAAGEQVIAFIYLGTPEGALRQPALLAPADFVQPWQG</sequence>
<comment type="similarity">
    <text evidence="1 7">Belongs to the nitroreductase family.</text>
</comment>
<comment type="cofactor">
    <cofactor evidence="8">
        <name>FMN</name>
        <dbReference type="ChEBI" id="CHEBI:58210"/>
    </cofactor>
    <text evidence="8">Binds 1 FMN per subunit.</text>
</comment>
<dbReference type="PANTHER" id="PTHR43821">
    <property type="entry name" value="NAD(P)H NITROREDUCTASE YDJA-RELATED"/>
    <property type="match status" value="1"/>
</dbReference>
<dbReference type="PIRSF" id="PIRSF000232">
    <property type="entry name" value="YdjA"/>
    <property type="match status" value="1"/>
</dbReference>
<dbReference type="GO" id="GO:0016491">
    <property type="term" value="F:oxidoreductase activity"/>
    <property type="evidence" value="ECO:0007669"/>
    <property type="project" value="UniProtKB-UniRule"/>
</dbReference>
<feature type="binding site" evidence="8">
    <location>
        <position position="39"/>
    </location>
    <ligand>
        <name>FMN</name>
        <dbReference type="ChEBI" id="CHEBI:58210"/>
        <note>ligand shared between dimeric partners</note>
    </ligand>
</feature>
<evidence type="ECO:0000256" key="7">
    <source>
        <dbReference type="PIRNR" id="PIRNR000232"/>
    </source>
</evidence>
<dbReference type="InterPro" id="IPR000415">
    <property type="entry name" value="Nitroreductase-like"/>
</dbReference>
<dbReference type="SUPFAM" id="SSF55469">
    <property type="entry name" value="FMN-dependent nitroreductase-like"/>
    <property type="match status" value="1"/>
</dbReference>
<dbReference type="InterPro" id="IPR029479">
    <property type="entry name" value="Nitroreductase"/>
</dbReference>
<dbReference type="AlphaFoldDB" id="A0A7X0BS86"/>
<keyword evidence="11" id="KW-1185">Reference proteome</keyword>
<keyword evidence="2 7" id="KW-0285">Flavoprotein</keyword>
<evidence type="ECO:0000313" key="10">
    <source>
        <dbReference type="EMBL" id="MBB6341830.1"/>
    </source>
</evidence>
<protein>
    <recommendedName>
        <fullName evidence="7">Putative NAD(P)H nitroreductase</fullName>
        <ecNumber evidence="7">1.-.-.-</ecNumber>
    </recommendedName>
</protein>
<evidence type="ECO:0000256" key="1">
    <source>
        <dbReference type="ARBA" id="ARBA00007118"/>
    </source>
</evidence>
<dbReference type="RefSeq" id="WP_184682868.1">
    <property type="nucleotide sequence ID" value="NZ_JACHLL010000003.1"/>
</dbReference>
<keyword evidence="5 7" id="KW-0560">Oxidoreductase</keyword>
<accession>A0A7X0BS86</accession>
<dbReference type="Proteomes" id="UP000557193">
    <property type="component" value="Unassembled WGS sequence"/>
</dbReference>
<evidence type="ECO:0000256" key="6">
    <source>
        <dbReference type="ARBA" id="ARBA00023027"/>
    </source>
</evidence>
<proteinExistence type="inferred from homology"/>
<evidence type="ECO:0000256" key="8">
    <source>
        <dbReference type="PIRSR" id="PIRSR000232-1"/>
    </source>
</evidence>
<evidence type="ECO:0000256" key="3">
    <source>
        <dbReference type="ARBA" id="ARBA00022643"/>
    </source>
</evidence>
<evidence type="ECO:0000313" key="11">
    <source>
        <dbReference type="Proteomes" id="UP000557193"/>
    </source>
</evidence>
<dbReference type="InterPro" id="IPR026021">
    <property type="entry name" value="YdjA-like"/>
</dbReference>
<dbReference type="EC" id="1.-.-.-" evidence="7"/>
<keyword evidence="6 7" id="KW-0520">NAD</keyword>
<feature type="binding site" description="in other chain" evidence="8">
    <location>
        <begin position="10"/>
        <end position="12"/>
    </location>
    <ligand>
        <name>FMN</name>
        <dbReference type="ChEBI" id="CHEBI:58210"/>
        <note>ligand shared between dimeric partners</note>
    </ligand>
</feature>